<dbReference type="RefSeq" id="WP_024161542.1">
    <property type="nucleotide sequence ID" value="NZ_KK020675.1"/>
</dbReference>
<reference evidence="1 2" key="1">
    <citation type="journal article" date="2013" name="Genome Announc.">
        <title>Draft Genome of the Nitrogen-Fixing Bacterium Pseudomonas stutzeri Strain KOS6 Isolated from Industrial Hydrocarbon Sludge.</title>
        <authorList>
            <person name="Grigoryeva T.V."/>
            <person name="Laikov A.V."/>
            <person name="Naumova R.P."/>
            <person name="Manolov A.I."/>
            <person name="Larin A.K."/>
            <person name="Karpova I.Y."/>
            <person name="Semashko T.A."/>
            <person name="Alexeev D.G."/>
            <person name="Kostryukova E.S."/>
            <person name="Muller R."/>
            <person name="Govorun V.M."/>
        </authorList>
    </citation>
    <scope>NUCLEOTIDE SEQUENCE [LARGE SCALE GENOMIC DNA]</scope>
    <source>
        <strain evidence="1 2">KOS6</strain>
    </source>
</reference>
<evidence type="ECO:0000313" key="2">
    <source>
        <dbReference type="Proteomes" id="UP000026923"/>
    </source>
</evidence>
<gene>
    <name evidence="1" type="ORF">B597_014725</name>
</gene>
<sequence>MTVETVLAGIEGSTRAIGLVVEVATQINMGDASRPRSASVASSVGMDGIPRVASIAPP</sequence>
<dbReference type="EMBL" id="AMCZ02000019">
    <property type="protein sequence ID" value="EWC40574.1"/>
    <property type="molecule type" value="Genomic_DNA"/>
</dbReference>
<protein>
    <submittedName>
        <fullName evidence="1">Uncharacterized protein</fullName>
    </submittedName>
</protein>
<proteinExistence type="predicted"/>
<organism evidence="1 2">
    <name type="scientific">Stutzerimonas stutzeri KOS6</name>
    <dbReference type="NCBI Taxonomy" id="1218352"/>
    <lineage>
        <taxon>Bacteria</taxon>
        <taxon>Pseudomonadati</taxon>
        <taxon>Pseudomonadota</taxon>
        <taxon>Gammaproteobacteria</taxon>
        <taxon>Pseudomonadales</taxon>
        <taxon>Pseudomonadaceae</taxon>
        <taxon>Stutzerimonas</taxon>
    </lineage>
</organism>
<evidence type="ECO:0000313" key="1">
    <source>
        <dbReference type="EMBL" id="EWC40574.1"/>
    </source>
</evidence>
<comment type="caution">
    <text evidence="1">The sequence shown here is derived from an EMBL/GenBank/DDBJ whole genome shotgun (WGS) entry which is preliminary data.</text>
</comment>
<dbReference type="AlphaFoldDB" id="A0A061JQW7"/>
<dbReference type="HOGENOM" id="CLU_2975971_0_0_6"/>
<name>A0A061JQW7_STUST</name>
<accession>A0A061JQW7</accession>
<dbReference type="Proteomes" id="UP000026923">
    <property type="component" value="Unassembled WGS sequence"/>
</dbReference>